<name>A0A401PRX4_SCYTO</name>
<evidence type="ECO:0000313" key="9">
    <source>
        <dbReference type="EMBL" id="GCB75886.1"/>
    </source>
</evidence>
<keyword evidence="5" id="KW-0571">Peptide transport</keyword>
<evidence type="ECO:0000256" key="8">
    <source>
        <dbReference type="SAM" id="Phobius"/>
    </source>
</evidence>
<evidence type="ECO:0000256" key="7">
    <source>
        <dbReference type="ARBA" id="ARBA00023136"/>
    </source>
</evidence>
<keyword evidence="7 8" id="KW-0472">Membrane</keyword>
<keyword evidence="4" id="KW-0813">Transport</keyword>
<comment type="similarity">
    <text evidence="2">Belongs to the major facilitator superfamily. Proton-dependent oligopeptide transporter (POT/PTR) (TC 2.A.17) family.</text>
</comment>
<reference evidence="9 10" key="1">
    <citation type="journal article" date="2018" name="Nat. Ecol. Evol.">
        <title>Shark genomes provide insights into elasmobranch evolution and the origin of vertebrates.</title>
        <authorList>
            <person name="Hara Y"/>
            <person name="Yamaguchi K"/>
            <person name="Onimaru K"/>
            <person name="Kadota M"/>
            <person name="Koyanagi M"/>
            <person name="Keeley SD"/>
            <person name="Tatsumi K"/>
            <person name="Tanaka K"/>
            <person name="Motone F"/>
            <person name="Kageyama Y"/>
            <person name="Nozu R"/>
            <person name="Adachi N"/>
            <person name="Nishimura O"/>
            <person name="Nakagawa R"/>
            <person name="Tanegashima C"/>
            <person name="Kiyatake I"/>
            <person name="Matsumoto R"/>
            <person name="Murakumo K"/>
            <person name="Nishida K"/>
            <person name="Terakita A"/>
            <person name="Kuratani S"/>
            <person name="Sato K"/>
            <person name="Hyodo S Kuraku.S."/>
        </authorList>
    </citation>
    <scope>NUCLEOTIDE SEQUENCE [LARGE SCALE GENOMIC DNA]</scope>
</reference>
<evidence type="ECO:0000256" key="4">
    <source>
        <dbReference type="ARBA" id="ARBA00022847"/>
    </source>
</evidence>
<dbReference type="InterPro" id="IPR036259">
    <property type="entry name" value="MFS_trans_sf"/>
</dbReference>
<keyword evidence="3 8" id="KW-0812">Transmembrane</keyword>
<comment type="caution">
    <text evidence="9">The sequence shown here is derived from an EMBL/GenBank/DDBJ whole genome shotgun (WGS) entry which is preliminary data.</text>
</comment>
<evidence type="ECO:0000256" key="5">
    <source>
        <dbReference type="ARBA" id="ARBA00022856"/>
    </source>
</evidence>
<dbReference type="InterPro" id="IPR000109">
    <property type="entry name" value="POT_fam"/>
</dbReference>
<protein>
    <submittedName>
        <fullName evidence="9">Uncharacterized protein</fullName>
    </submittedName>
</protein>
<keyword evidence="6 8" id="KW-1133">Transmembrane helix</keyword>
<dbReference type="AlphaFoldDB" id="A0A401PRX4"/>
<dbReference type="PANTHER" id="PTHR11654">
    <property type="entry name" value="OLIGOPEPTIDE TRANSPORTER-RELATED"/>
    <property type="match status" value="1"/>
</dbReference>
<dbReference type="GO" id="GO:0015293">
    <property type="term" value="F:symporter activity"/>
    <property type="evidence" value="ECO:0007669"/>
    <property type="project" value="UniProtKB-KW"/>
</dbReference>
<dbReference type="Pfam" id="PF00854">
    <property type="entry name" value="PTR2"/>
    <property type="match status" value="1"/>
</dbReference>
<evidence type="ECO:0000313" key="10">
    <source>
        <dbReference type="Proteomes" id="UP000288216"/>
    </source>
</evidence>
<dbReference type="GO" id="GO:0015833">
    <property type="term" value="P:peptide transport"/>
    <property type="evidence" value="ECO:0007669"/>
    <property type="project" value="UniProtKB-KW"/>
</dbReference>
<dbReference type="EMBL" id="BFAA01016450">
    <property type="protein sequence ID" value="GCB75886.1"/>
    <property type="molecule type" value="Genomic_DNA"/>
</dbReference>
<evidence type="ECO:0000256" key="6">
    <source>
        <dbReference type="ARBA" id="ARBA00022989"/>
    </source>
</evidence>
<sequence length="95" mass="10492">MCPLAEEALVVERTDVTMQLNIDHWPKTVSVLWQLPQYIIISVSEILFSVTGLHLAYTQAPSSMRSVVMAVWLLTIGIGNLIVVVIAESALITDQ</sequence>
<dbReference type="STRING" id="75743.A0A401PRX4"/>
<gene>
    <name evidence="9" type="ORF">scyTo_0020413</name>
</gene>
<dbReference type="Proteomes" id="UP000288216">
    <property type="component" value="Unassembled WGS sequence"/>
</dbReference>
<feature type="transmembrane region" description="Helical" evidence="8">
    <location>
        <begin position="69"/>
        <end position="92"/>
    </location>
</feature>
<feature type="transmembrane region" description="Helical" evidence="8">
    <location>
        <begin position="35"/>
        <end position="57"/>
    </location>
</feature>
<feature type="non-terminal residue" evidence="9">
    <location>
        <position position="95"/>
    </location>
</feature>
<keyword evidence="4" id="KW-0769">Symport</keyword>
<evidence type="ECO:0000256" key="1">
    <source>
        <dbReference type="ARBA" id="ARBA00004141"/>
    </source>
</evidence>
<proteinExistence type="inferred from homology"/>
<keyword evidence="5" id="KW-0653">Protein transport</keyword>
<evidence type="ECO:0000256" key="2">
    <source>
        <dbReference type="ARBA" id="ARBA00005982"/>
    </source>
</evidence>
<organism evidence="9 10">
    <name type="scientific">Scyliorhinus torazame</name>
    <name type="common">Cloudy catshark</name>
    <name type="synonym">Catulus torazame</name>
    <dbReference type="NCBI Taxonomy" id="75743"/>
    <lineage>
        <taxon>Eukaryota</taxon>
        <taxon>Metazoa</taxon>
        <taxon>Chordata</taxon>
        <taxon>Craniata</taxon>
        <taxon>Vertebrata</taxon>
        <taxon>Chondrichthyes</taxon>
        <taxon>Elasmobranchii</taxon>
        <taxon>Galeomorphii</taxon>
        <taxon>Galeoidea</taxon>
        <taxon>Carcharhiniformes</taxon>
        <taxon>Scyliorhinidae</taxon>
        <taxon>Scyliorhinus</taxon>
    </lineage>
</organism>
<dbReference type="OrthoDB" id="205993at2759"/>
<keyword evidence="10" id="KW-1185">Reference proteome</keyword>
<dbReference type="GO" id="GO:0016020">
    <property type="term" value="C:membrane"/>
    <property type="evidence" value="ECO:0007669"/>
    <property type="project" value="UniProtKB-SubCell"/>
</dbReference>
<accession>A0A401PRX4</accession>
<dbReference type="Gene3D" id="1.20.1250.20">
    <property type="entry name" value="MFS general substrate transporter like domains"/>
    <property type="match status" value="1"/>
</dbReference>
<comment type="subcellular location">
    <subcellularLocation>
        <location evidence="1">Membrane</location>
        <topology evidence="1">Multi-pass membrane protein</topology>
    </subcellularLocation>
</comment>
<evidence type="ECO:0000256" key="3">
    <source>
        <dbReference type="ARBA" id="ARBA00022692"/>
    </source>
</evidence>
<dbReference type="OMA" id="CVNILWQ"/>